<gene>
    <name evidence="7" type="primary">gabT</name>
    <name evidence="7" type="ORF">GCM10010995_20100</name>
</gene>
<dbReference type="PROSITE" id="PS00600">
    <property type="entry name" value="AA_TRANSFER_CLASS_3"/>
    <property type="match status" value="1"/>
</dbReference>
<evidence type="ECO:0000256" key="6">
    <source>
        <dbReference type="RuleBase" id="RU003560"/>
    </source>
</evidence>
<dbReference type="InterPro" id="IPR015424">
    <property type="entry name" value="PyrdxlP-dep_Trfase"/>
</dbReference>
<evidence type="ECO:0000256" key="2">
    <source>
        <dbReference type="ARBA" id="ARBA00008954"/>
    </source>
</evidence>
<dbReference type="InterPro" id="IPR049704">
    <property type="entry name" value="Aminotrans_3_PPA_site"/>
</dbReference>
<reference evidence="7" key="2">
    <citation type="submission" date="2020-09" db="EMBL/GenBank/DDBJ databases">
        <authorList>
            <person name="Sun Q."/>
            <person name="Zhou Y."/>
        </authorList>
    </citation>
    <scope>NUCLEOTIDE SEQUENCE</scope>
    <source>
        <strain evidence="7">CGMCC 1.15758</strain>
    </source>
</reference>
<evidence type="ECO:0000313" key="8">
    <source>
        <dbReference type="Proteomes" id="UP000636949"/>
    </source>
</evidence>
<evidence type="ECO:0000313" key="7">
    <source>
        <dbReference type="EMBL" id="GGG02679.1"/>
    </source>
</evidence>
<comment type="cofactor">
    <cofactor evidence="1">
        <name>pyridoxal 5'-phosphate</name>
        <dbReference type="ChEBI" id="CHEBI:597326"/>
    </cofactor>
</comment>
<sequence>MNNESLWQLRESEVPQALGNNTKLCVKKAQGATLTDVNGKTYIDFAAGIGAMNVGHNHPKVVEAITKQTHEFIQPCFHVMIHAPYLKLAQALNTLTPGDFAKQTMLCNSGAEAVENAIKVARFSTKRQAVLCFDGAFHGRTFMSMSLTAKVKPYKQGFGELFNNIYRLPYPDMHCDLNHFKSLINDLIANQIALEDIAAIIIEPELGEGGFIPASIEAMQYLRHLCDEHGIVMIADEIQSGFCRTGKLFAMEHYHCAPDILVMGKSLASGLPLSALTIKKSLLKDMPTASLGGTNSGNPIACAAALASLEIFKEENLADQAMHLGQVLRDFFNEHKKTCDFIGDIRGLGAMIGVEFIDHNNQPNPTMLKRFIYQSLHHGLILLSSGSHKNVLRLLCPLNISEHELTEALSIMSKVLNELRLVTQV</sequence>
<dbReference type="CDD" id="cd00610">
    <property type="entry name" value="OAT_like"/>
    <property type="match status" value="1"/>
</dbReference>
<keyword evidence="4" id="KW-0808">Transferase</keyword>
<dbReference type="InterPro" id="IPR050103">
    <property type="entry name" value="Class-III_PLP-dep_AT"/>
</dbReference>
<protein>
    <submittedName>
        <fullName evidence="7">4-aminobutyrate--2-oxoglutarate transaminase</fullName>
    </submittedName>
</protein>
<proteinExistence type="inferred from homology"/>
<organism evidence="7 8">
    <name type="scientific">Cysteiniphilum litorale</name>
    <dbReference type="NCBI Taxonomy" id="2056700"/>
    <lineage>
        <taxon>Bacteria</taxon>
        <taxon>Pseudomonadati</taxon>
        <taxon>Pseudomonadota</taxon>
        <taxon>Gammaproteobacteria</taxon>
        <taxon>Thiotrichales</taxon>
        <taxon>Fastidiosibacteraceae</taxon>
        <taxon>Cysteiniphilum</taxon>
    </lineage>
</organism>
<evidence type="ECO:0000256" key="1">
    <source>
        <dbReference type="ARBA" id="ARBA00001933"/>
    </source>
</evidence>
<comment type="caution">
    <text evidence="7">The sequence shown here is derived from an EMBL/GenBank/DDBJ whole genome shotgun (WGS) entry which is preliminary data.</text>
</comment>
<keyword evidence="3" id="KW-0032">Aminotransferase</keyword>
<dbReference type="Gene3D" id="3.90.1150.10">
    <property type="entry name" value="Aspartate Aminotransferase, domain 1"/>
    <property type="match status" value="1"/>
</dbReference>
<dbReference type="FunFam" id="3.40.640.10:FF:000013">
    <property type="entry name" value="4-aminobutyrate aminotransferase"/>
    <property type="match status" value="1"/>
</dbReference>
<dbReference type="PANTHER" id="PTHR11986">
    <property type="entry name" value="AMINOTRANSFERASE CLASS III"/>
    <property type="match status" value="1"/>
</dbReference>
<keyword evidence="8" id="KW-1185">Reference proteome</keyword>
<accession>A0A8J2Z5L9</accession>
<comment type="similarity">
    <text evidence="2 6">Belongs to the class-III pyridoxal-phosphate-dependent aminotransferase family.</text>
</comment>
<evidence type="ECO:0000256" key="3">
    <source>
        <dbReference type="ARBA" id="ARBA00022576"/>
    </source>
</evidence>
<reference evidence="7" key="1">
    <citation type="journal article" date="2014" name="Int. J. Syst. Evol. Microbiol.">
        <title>Complete genome sequence of Corynebacterium casei LMG S-19264T (=DSM 44701T), isolated from a smear-ripened cheese.</title>
        <authorList>
            <consortium name="US DOE Joint Genome Institute (JGI-PGF)"/>
            <person name="Walter F."/>
            <person name="Albersmeier A."/>
            <person name="Kalinowski J."/>
            <person name="Ruckert C."/>
        </authorList>
    </citation>
    <scope>NUCLEOTIDE SEQUENCE</scope>
    <source>
        <strain evidence="7">CGMCC 1.15758</strain>
    </source>
</reference>
<dbReference type="PIRSF" id="PIRSF000521">
    <property type="entry name" value="Transaminase_4ab_Lys_Orn"/>
    <property type="match status" value="1"/>
</dbReference>
<keyword evidence="5 6" id="KW-0663">Pyridoxal phosphate</keyword>
<dbReference type="InterPro" id="IPR005814">
    <property type="entry name" value="Aminotrans_3"/>
</dbReference>
<dbReference type="InterPro" id="IPR015421">
    <property type="entry name" value="PyrdxlP-dep_Trfase_major"/>
</dbReference>
<dbReference type="Pfam" id="PF00202">
    <property type="entry name" value="Aminotran_3"/>
    <property type="match status" value="1"/>
</dbReference>
<name>A0A8J2Z5L9_9GAMM</name>
<dbReference type="GO" id="GO:0030170">
    <property type="term" value="F:pyridoxal phosphate binding"/>
    <property type="evidence" value="ECO:0007669"/>
    <property type="project" value="InterPro"/>
</dbReference>
<dbReference type="GO" id="GO:0008483">
    <property type="term" value="F:transaminase activity"/>
    <property type="evidence" value="ECO:0007669"/>
    <property type="project" value="UniProtKB-KW"/>
</dbReference>
<dbReference type="InterPro" id="IPR015422">
    <property type="entry name" value="PyrdxlP-dep_Trfase_small"/>
</dbReference>
<dbReference type="AlphaFoldDB" id="A0A8J2Z5L9"/>
<dbReference type="GO" id="GO:0042802">
    <property type="term" value="F:identical protein binding"/>
    <property type="evidence" value="ECO:0007669"/>
    <property type="project" value="TreeGrafter"/>
</dbReference>
<evidence type="ECO:0000256" key="5">
    <source>
        <dbReference type="ARBA" id="ARBA00022898"/>
    </source>
</evidence>
<evidence type="ECO:0000256" key="4">
    <source>
        <dbReference type="ARBA" id="ARBA00022679"/>
    </source>
</evidence>
<dbReference type="EMBL" id="BMJS01000025">
    <property type="protein sequence ID" value="GGG02679.1"/>
    <property type="molecule type" value="Genomic_DNA"/>
</dbReference>
<dbReference type="Gene3D" id="3.40.640.10">
    <property type="entry name" value="Type I PLP-dependent aspartate aminotransferase-like (Major domain)"/>
    <property type="match status" value="1"/>
</dbReference>
<dbReference type="Proteomes" id="UP000636949">
    <property type="component" value="Unassembled WGS sequence"/>
</dbReference>
<dbReference type="SUPFAM" id="SSF53383">
    <property type="entry name" value="PLP-dependent transferases"/>
    <property type="match status" value="1"/>
</dbReference>